<evidence type="ECO:0000256" key="4">
    <source>
        <dbReference type="ARBA" id="ARBA00022723"/>
    </source>
</evidence>
<dbReference type="SUPFAM" id="SSF56672">
    <property type="entry name" value="DNA/RNA polymerases"/>
    <property type="match status" value="1"/>
</dbReference>
<evidence type="ECO:0000256" key="1">
    <source>
        <dbReference type="ARBA" id="ARBA00012493"/>
    </source>
</evidence>
<dbReference type="InterPro" id="IPR013597">
    <property type="entry name" value="Mat_intron_G2"/>
</dbReference>
<reference evidence="11 12" key="1">
    <citation type="submission" date="2019-03" db="EMBL/GenBank/DDBJ databases">
        <title>Efficiently degradation of phenoxyalkanoic acid herbicides by Cupriavidus oxalaticus strain X32.</title>
        <authorList>
            <person name="Sheng X."/>
        </authorList>
    </citation>
    <scope>NUCLEOTIDE SEQUENCE [LARGE SCALE GENOMIC DNA]</scope>
    <source>
        <strain evidence="11 12">X32</strain>
        <plasmid evidence="11 12">unnamed1</plasmid>
    </source>
</reference>
<protein>
    <recommendedName>
        <fullName evidence="1">RNA-directed DNA polymerase</fullName>
        <ecNumber evidence="1">2.7.7.49</ecNumber>
    </recommendedName>
</protein>
<gene>
    <name evidence="11" type="primary">ltrA</name>
    <name evidence="11" type="ORF">E0W60_31405</name>
</gene>
<keyword evidence="3 11" id="KW-0548">Nucleotidyltransferase</keyword>
<evidence type="ECO:0000256" key="5">
    <source>
        <dbReference type="ARBA" id="ARBA00022842"/>
    </source>
</evidence>
<dbReference type="EC" id="2.7.7.49" evidence="1"/>
<dbReference type="Proteomes" id="UP000295294">
    <property type="component" value="Plasmid unnamed1"/>
</dbReference>
<dbReference type="Pfam" id="PF00078">
    <property type="entry name" value="RVT_1"/>
    <property type="match status" value="1"/>
</dbReference>
<dbReference type="OrthoDB" id="8538592at2"/>
<keyword evidence="6 11" id="KW-0695">RNA-directed DNA polymerase</keyword>
<accession>A0A4V1BZJ3</accession>
<dbReference type="GO" id="GO:0003964">
    <property type="term" value="F:RNA-directed DNA polymerase activity"/>
    <property type="evidence" value="ECO:0007669"/>
    <property type="project" value="UniProtKB-KW"/>
</dbReference>
<evidence type="ECO:0000256" key="9">
    <source>
        <dbReference type="ARBA" id="ARBA00048173"/>
    </source>
</evidence>
<keyword evidence="7" id="KW-0051">Antiviral defense</keyword>
<feature type="domain" description="Reverse transcriptase" evidence="10">
    <location>
        <begin position="47"/>
        <end position="286"/>
    </location>
</feature>
<sequence>MTKPFDIPKALIWKAFQCVKANGGAAGVDRESIEQFESRLGDNLYKLWNRLCSGSYFPPPVKGVPIPKKTGGVRMLGVPTIADRVAQTAVKLLLEPQIDPMFHPNSYGYRPGRSAHDAIAMVRRRSWEYDWVVEFDIKGLFDNIDHDLLMKALKKHCQTPWVLLYVERWLKAPMQTADGELKERTRGTPQGGVVSPLLANLFLHYAFDMWVARNLRSVRFCRYADDGVVHCKSLAQAKLALGRIGERFRECGLELHPGKTRIVYCQDVNRREAHPDVQFTFLGYTFRPRKAVDKYQRVYVNFAPAVSRDALKAMRQTIRGWHLQLMCDRELGDLAAMFNPILRGWQQYYGRFHGSAMSVIWKHMNDYLVRWMMRKYKPLARRKTRARYALGRLARRFPAAFVHWRMGCLPAVG</sequence>
<evidence type="ECO:0000256" key="7">
    <source>
        <dbReference type="ARBA" id="ARBA00023118"/>
    </source>
</evidence>
<dbReference type="PRINTS" id="PR00866">
    <property type="entry name" value="RNADNAPOLMS"/>
</dbReference>
<dbReference type="PANTHER" id="PTHR34047">
    <property type="entry name" value="NUCLEAR INTRON MATURASE 1, MITOCHONDRIAL-RELATED"/>
    <property type="match status" value="1"/>
</dbReference>
<evidence type="ECO:0000256" key="8">
    <source>
        <dbReference type="ARBA" id="ARBA00034120"/>
    </source>
</evidence>
<evidence type="ECO:0000256" key="2">
    <source>
        <dbReference type="ARBA" id="ARBA00022679"/>
    </source>
</evidence>
<dbReference type="GO" id="GO:0051607">
    <property type="term" value="P:defense response to virus"/>
    <property type="evidence" value="ECO:0007669"/>
    <property type="project" value="UniProtKB-KW"/>
</dbReference>
<dbReference type="CDD" id="cd01651">
    <property type="entry name" value="RT_G2_intron"/>
    <property type="match status" value="1"/>
</dbReference>
<comment type="similarity">
    <text evidence="8">Belongs to the bacterial reverse transcriptase family.</text>
</comment>
<dbReference type="GO" id="GO:0003723">
    <property type="term" value="F:RNA binding"/>
    <property type="evidence" value="ECO:0007669"/>
    <property type="project" value="InterPro"/>
</dbReference>
<dbReference type="InterPro" id="IPR000477">
    <property type="entry name" value="RT_dom"/>
</dbReference>
<dbReference type="InterPro" id="IPR030931">
    <property type="entry name" value="Group_II_RT_mat"/>
</dbReference>
<dbReference type="RefSeq" id="WP_135706763.1">
    <property type="nucleotide sequence ID" value="NZ_CP038636.1"/>
</dbReference>
<dbReference type="PANTHER" id="PTHR34047:SF3">
    <property type="entry name" value="BLR2052 PROTEIN"/>
    <property type="match status" value="1"/>
</dbReference>
<dbReference type="InterPro" id="IPR000123">
    <property type="entry name" value="Reverse_transcriptase_msDNA"/>
</dbReference>
<comment type="catalytic activity">
    <reaction evidence="9">
        <text>DNA(n) + a 2'-deoxyribonucleoside 5'-triphosphate = DNA(n+1) + diphosphate</text>
        <dbReference type="Rhea" id="RHEA:22508"/>
        <dbReference type="Rhea" id="RHEA-COMP:17339"/>
        <dbReference type="Rhea" id="RHEA-COMP:17340"/>
        <dbReference type="ChEBI" id="CHEBI:33019"/>
        <dbReference type="ChEBI" id="CHEBI:61560"/>
        <dbReference type="ChEBI" id="CHEBI:173112"/>
        <dbReference type="EC" id="2.7.7.49"/>
    </reaction>
</comment>
<proteinExistence type="inferred from homology"/>
<dbReference type="Pfam" id="PF08388">
    <property type="entry name" value="GIIM"/>
    <property type="match status" value="1"/>
</dbReference>
<keyword evidence="4" id="KW-0479">Metal-binding</keyword>
<evidence type="ECO:0000313" key="11">
    <source>
        <dbReference type="EMBL" id="QBY55522.1"/>
    </source>
</evidence>
<dbReference type="InterPro" id="IPR043502">
    <property type="entry name" value="DNA/RNA_pol_sf"/>
</dbReference>
<geneLocation type="plasmid" evidence="11">
    <name>unnamed1</name>
</geneLocation>
<keyword evidence="2 11" id="KW-0808">Transferase</keyword>
<dbReference type="NCBIfam" id="TIGR04416">
    <property type="entry name" value="group_II_RT_mat"/>
    <property type="match status" value="1"/>
</dbReference>
<evidence type="ECO:0000256" key="3">
    <source>
        <dbReference type="ARBA" id="ARBA00022695"/>
    </source>
</evidence>
<organism evidence="11 12">
    <name type="scientific">Cupriavidus oxalaticus</name>
    <dbReference type="NCBI Taxonomy" id="96344"/>
    <lineage>
        <taxon>Bacteria</taxon>
        <taxon>Pseudomonadati</taxon>
        <taxon>Pseudomonadota</taxon>
        <taxon>Betaproteobacteria</taxon>
        <taxon>Burkholderiales</taxon>
        <taxon>Burkholderiaceae</taxon>
        <taxon>Cupriavidus</taxon>
    </lineage>
</organism>
<dbReference type="EMBL" id="CP038636">
    <property type="protein sequence ID" value="QBY55522.1"/>
    <property type="molecule type" value="Genomic_DNA"/>
</dbReference>
<keyword evidence="5" id="KW-0460">Magnesium</keyword>
<evidence type="ECO:0000313" key="12">
    <source>
        <dbReference type="Proteomes" id="UP000295294"/>
    </source>
</evidence>
<dbReference type="KEGG" id="cox:E0W60_31405"/>
<dbReference type="PROSITE" id="PS50878">
    <property type="entry name" value="RT_POL"/>
    <property type="match status" value="1"/>
</dbReference>
<dbReference type="AlphaFoldDB" id="A0A4V1BZJ3"/>
<dbReference type="GO" id="GO:0046872">
    <property type="term" value="F:metal ion binding"/>
    <property type="evidence" value="ECO:0007669"/>
    <property type="project" value="UniProtKB-KW"/>
</dbReference>
<keyword evidence="11" id="KW-0614">Plasmid</keyword>
<evidence type="ECO:0000259" key="10">
    <source>
        <dbReference type="PROSITE" id="PS50878"/>
    </source>
</evidence>
<name>A0A4V1BZJ3_9BURK</name>
<evidence type="ECO:0000256" key="6">
    <source>
        <dbReference type="ARBA" id="ARBA00022918"/>
    </source>
</evidence>
<dbReference type="InterPro" id="IPR051083">
    <property type="entry name" value="GrpII_Intron_Splice-Mob/Def"/>
</dbReference>